<keyword evidence="2" id="KW-1185">Reference proteome</keyword>
<proteinExistence type="predicted"/>
<name>A0ABQ4LMU7_9BACL</name>
<dbReference type="EMBL" id="BORU01000005">
    <property type="protein sequence ID" value="GIO57600.1"/>
    <property type="molecule type" value="Genomic_DNA"/>
</dbReference>
<comment type="caution">
    <text evidence="1">The sequence shown here is derived from an EMBL/GenBank/DDBJ whole genome shotgun (WGS) entry which is preliminary data.</text>
</comment>
<protein>
    <recommendedName>
        <fullName evidence="3">DUF4352 domain-containing protein</fullName>
    </recommendedName>
</protein>
<sequence length="66" mass="7482">MFFYYDLSGSQLFDLNPDSQGSGLNSPKAGQFSLVIAIPYLKLMVKFKYECEPTEGAHVELQEIKF</sequence>
<evidence type="ECO:0008006" key="3">
    <source>
        <dbReference type="Google" id="ProtNLM"/>
    </source>
</evidence>
<evidence type="ECO:0000313" key="2">
    <source>
        <dbReference type="Proteomes" id="UP000676601"/>
    </source>
</evidence>
<organism evidence="1 2">
    <name type="scientific">Paenibacillus cineris</name>
    <dbReference type="NCBI Taxonomy" id="237530"/>
    <lineage>
        <taxon>Bacteria</taxon>
        <taxon>Bacillati</taxon>
        <taxon>Bacillota</taxon>
        <taxon>Bacilli</taxon>
        <taxon>Bacillales</taxon>
        <taxon>Paenibacillaceae</taxon>
        <taxon>Paenibacillus</taxon>
    </lineage>
</organism>
<evidence type="ECO:0000313" key="1">
    <source>
        <dbReference type="EMBL" id="GIO57600.1"/>
    </source>
</evidence>
<gene>
    <name evidence="1" type="ORF">J21TS7_59180</name>
</gene>
<reference evidence="1 2" key="1">
    <citation type="submission" date="2021-03" db="EMBL/GenBank/DDBJ databases">
        <title>Antimicrobial resistance genes in bacteria isolated from Japanese honey, and their potential for conferring macrolide and lincosamide resistance in the American foulbrood pathogen Paenibacillus larvae.</title>
        <authorList>
            <person name="Okamoto M."/>
            <person name="Kumagai M."/>
            <person name="Kanamori H."/>
            <person name="Takamatsu D."/>
        </authorList>
    </citation>
    <scope>NUCLEOTIDE SEQUENCE [LARGE SCALE GENOMIC DNA]</scope>
    <source>
        <strain evidence="1 2">J21TS7</strain>
    </source>
</reference>
<dbReference type="Proteomes" id="UP000676601">
    <property type="component" value="Unassembled WGS sequence"/>
</dbReference>
<accession>A0ABQ4LMU7</accession>